<dbReference type="PANTHER" id="PTHR10039">
    <property type="entry name" value="AMELOGENIN"/>
    <property type="match status" value="1"/>
</dbReference>
<dbReference type="InterPro" id="IPR055497">
    <property type="entry name" value="DUF7069"/>
</dbReference>
<dbReference type="eggNOG" id="KOG4177">
    <property type="taxonomic scope" value="Eukaryota"/>
</dbReference>
<dbReference type="OrthoDB" id="1577640at2759"/>
<dbReference type="AlphaFoldDB" id="U1GL72"/>
<evidence type="ECO:0000313" key="5">
    <source>
        <dbReference type="Proteomes" id="UP000019373"/>
    </source>
</evidence>
<reference evidence="5" key="1">
    <citation type="journal article" date="2014" name="BMC Genomics">
        <title>Genome characteristics reveal the impact of lichenization on lichen-forming fungus Endocarpon pusillum Hedwig (Verrucariales, Ascomycota).</title>
        <authorList>
            <person name="Wang Y.-Y."/>
            <person name="Liu B."/>
            <person name="Zhang X.-Y."/>
            <person name="Zhou Q.-M."/>
            <person name="Zhang T."/>
            <person name="Li H."/>
            <person name="Yu Y.-F."/>
            <person name="Zhang X.-L."/>
            <person name="Hao X.-Y."/>
            <person name="Wang M."/>
            <person name="Wang L."/>
            <person name="Wei J.-C."/>
        </authorList>
    </citation>
    <scope>NUCLEOTIDE SEQUENCE [LARGE SCALE GENOMIC DNA]</scope>
    <source>
        <strain evidence="5">Z07020 / HMAS-L-300199</strain>
    </source>
</reference>
<gene>
    <name evidence="4" type="ORF">EPUS_05670</name>
</gene>
<dbReference type="HOGENOM" id="CLU_000288_34_2_1"/>
<dbReference type="SUPFAM" id="SSF48403">
    <property type="entry name" value="Ankyrin repeat"/>
    <property type="match status" value="1"/>
</dbReference>
<dbReference type="PROSITE" id="PS50837">
    <property type="entry name" value="NACHT"/>
    <property type="match status" value="1"/>
</dbReference>
<dbReference type="GeneID" id="19240618"/>
<keyword evidence="1" id="KW-0677">Repeat</keyword>
<dbReference type="OMA" id="YCANRIN"/>
<feature type="domain" description="NACHT" evidence="3">
    <location>
        <begin position="375"/>
        <end position="523"/>
    </location>
</feature>
<dbReference type="Gene3D" id="1.25.40.20">
    <property type="entry name" value="Ankyrin repeat-containing domain"/>
    <property type="match status" value="1"/>
</dbReference>
<feature type="repeat" description="ANK" evidence="2">
    <location>
        <begin position="881"/>
        <end position="913"/>
    </location>
</feature>
<keyword evidence="2" id="KW-0040">ANK repeat</keyword>
<dbReference type="Pfam" id="PF22939">
    <property type="entry name" value="WHD_GPIID"/>
    <property type="match status" value="1"/>
</dbReference>
<dbReference type="InterPro" id="IPR035994">
    <property type="entry name" value="Nucleoside_phosphorylase_sf"/>
</dbReference>
<protein>
    <recommendedName>
        <fullName evidence="3">NACHT domain-containing protein</fullName>
    </recommendedName>
</protein>
<dbReference type="PROSITE" id="PS50297">
    <property type="entry name" value="ANK_REP_REGION"/>
    <property type="match status" value="1"/>
</dbReference>
<dbReference type="RefSeq" id="XP_007801693.1">
    <property type="nucleotide sequence ID" value="XM_007803502.1"/>
</dbReference>
<dbReference type="InterPro" id="IPR002110">
    <property type="entry name" value="Ankyrin_rpt"/>
</dbReference>
<dbReference type="InterPro" id="IPR007111">
    <property type="entry name" value="NACHT_NTPase"/>
</dbReference>
<name>U1GL72_ENDPU</name>
<evidence type="ECO:0000256" key="1">
    <source>
        <dbReference type="ARBA" id="ARBA00022737"/>
    </source>
</evidence>
<accession>U1GL72</accession>
<dbReference type="Pfam" id="PF23239">
    <property type="entry name" value="DUF7069"/>
    <property type="match status" value="1"/>
</dbReference>
<evidence type="ECO:0000313" key="4">
    <source>
        <dbReference type="EMBL" id="ERF72616.1"/>
    </source>
</evidence>
<dbReference type="SUPFAM" id="SSF53167">
    <property type="entry name" value="Purine and uridine phosphorylases"/>
    <property type="match status" value="1"/>
</dbReference>
<dbReference type="InterPro" id="IPR027417">
    <property type="entry name" value="P-loop_NTPase"/>
</dbReference>
<dbReference type="GO" id="GO:0009116">
    <property type="term" value="P:nucleoside metabolic process"/>
    <property type="evidence" value="ECO:0007669"/>
    <property type="project" value="InterPro"/>
</dbReference>
<evidence type="ECO:0000256" key="2">
    <source>
        <dbReference type="PROSITE-ProRule" id="PRU00023"/>
    </source>
</evidence>
<dbReference type="Pfam" id="PF24883">
    <property type="entry name" value="NPHP3_N"/>
    <property type="match status" value="1"/>
</dbReference>
<dbReference type="Gene3D" id="3.40.50.1580">
    <property type="entry name" value="Nucleoside phosphorylase domain"/>
    <property type="match status" value="1"/>
</dbReference>
<dbReference type="InterPro" id="IPR036770">
    <property type="entry name" value="Ankyrin_rpt-contain_sf"/>
</dbReference>
<dbReference type="InterPro" id="IPR056884">
    <property type="entry name" value="NPHP3-like_N"/>
</dbReference>
<evidence type="ECO:0000259" key="3">
    <source>
        <dbReference type="PROSITE" id="PS50837"/>
    </source>
</evidence>
<dbReference type="PROSITE" id="PS50088">
    <property type="entry name" value="ANK_REPEAT"/>
    <property type="match status" value="1"/>
</dbReference>
<dbReference type="EMBL" id="KE721068">
    <property type="protein sequence ID" value="ERF72616.1"/>
    <property type="molecule type" value="Genomic_DNA"/>
</dbReference>
<dbReference type="InterPro" id="IPR054471">
    <property type="entry name" value="GPIID_WHD"/>
</dbReference>
<organism evidence="4 5">
    <name type="scientific">Endocarpon pusillum (strain Z07020 / HMAS-L-300199)</name>
    <name type="common">Lichen-forming fungus</name>
    <dbReference type="NCBI Taxonomy" id="1263415"/>
    <lineage>
        <taxon>Eukaryota</taxon>
        <taxon>Fungi</taxon>
        <taxon>Dikarya</taxon>
        <taxon>Ascomycota</taxon>
        <taxon>Pezizomycotina</taxon>
        <taxon>Eurotiomycetes</taxon>
        <taxon>Chaetothyriomycetidae</taxon>
        <taxon>Verrucariales</taxon>
        <taxon>Verrucariaceae</taxon>
        <taxon>Endocarpon</taxon>
    </lineage>
</organism>
<dbReference type="SMART" id="SM00248">
    <property type="entry name" value="ANK"/>
    <property type="match status" value="1"/>
</dbReference>
<dbReference type="SUPFAM" id="SSF52540">
    <property type="entry name" value="P-loop containing nucleoside triphosphate hydrolases"/>
    <property type="match status" value="1"/>
</dbReference>
<dbReference type="Gene3D" id="3.40.50.300">
    <property type="entry name" value="P-loop containing nucleotide triphosphate hydrolases"/>
    <property type="match status" value="1"/>
</dbReference>
<keyword evidence="5" id="KW-1185">Reference proteome</keyword>
<dbReference type="Pfam" id="PF00023">
    <property type="entry name" value="Ank"/>
    <property type="match status" value="1"/>
</dbReference>
<proteinExistence type="predicted"/>
<sequence>MHPSPVEAYQVGVMCALPKEMTAARAMLDEEHEPLKITDAQDTNSYVLGRVHEHNVVIACLPTGVYGTNAAATVASNMLRTFPEIRFGLMVGIGGGIPNLAKEIDIRLGDVVVSQPDGTYGGVVQYDLGKNLGKEKFERKGSLDKPPTVLLTALASIQSRPGTCRRRVLENVSAMIQKPDLADENYIFPGVDQDHLYCTWCDRSQWPLWWWMIWLVLFSLSPLWLCNVCDNGKIPRSPGRRDPQIRYGIIASGNLLIKNAAERDRLAFAKELLSTVSPTAVHVTRHATDAMNHRTHELLGEGIQLQKQAIEVQREHSHKSEVRHLTEREQHCHQAFKTSTYERYKNINPKRVSGTCRWLLNHSQFRAWQQSRYHDLLWISADPGCGKSVLAKSLVDHEFGDADQHSVCYFFFKDNERQNNLNTALCAVLHQLFDHQPSLLRHALPAWDKVQDKIQQESEEMWRILLAAAADPSAGPIVCVLDALDECQDKDRQQLIAKLCDFYQRSSPALSGGRLKFLVTSRPYDNVQRWFEENTSHLPQIRLRGEDKNDQIHEEINLVMDRQIDSLATEFRLSGNHQERLRQSLRQMEHRTYLWLYLAMEDIRTTYRDSPDPEEEPTNTLPISVESAYERILERITEQQKSQARKILLIIVGVRRPLTISEMSLALNAASAHELGQSYIKKPNVQHLERHIRQWCGLFVFIKHSQLFLIHQTAKEFLVAHGSNFSSMSGCWKSTFSQTEIEGEMARLCVTYLCLRQQDRRPSDERRQGYKRADTRVPVVPRSTWEGQNKFFEYCAEHWTSHLREDVVTKDRKVLDRVLLLYATDTDQFHAWFPIMWKALYPYQRTAEVQIQHVVSMSDHAFVLNEIFHRAKFELEARDSTGRTALHWAAERGHEKVVEMLLAKHAEVNAQGGYYGNARFKILINYYY</sequence>
<dbReference type="Proteomes" id="UP000019373">
    <property type="component" value="Unassembled WGS sequence"/>
</dbReference>
<dbReference type="GO" id="GO:0003824">
    <property type="term" value="F:catalytic activity"/>
    <property type="evidence" value="ECO:0007669"/>
    <property type="project" value="InterPro"/>
</dbReference>